<dbReference type="InterPro" id="IPR036116">
    <property type="entry name" value="FN3_sf"/>
</dbReference>
<proteinExistence type="predicted"/>
<sequence length="169" mass="19338">MPSQVYRKNPEPVRDLSISLYPSNSTAFVSWIPSTDVTNILFYQLEFLPKTKDPYCYVDNPTMTISASRTFAILSLPSETECEFEVALSNFDLHAREATAKQKFTFTPLGYDPNMSQIANLWLIIAPTSVVLSLCVILRFATYCHSRIKKWVKLSKEKKKMQVEKPVMV</sequence>
<feature type="transmembrane region" description="Helical" evidence="1">
    <location>
        <begin position="121"/>
        <end position="141"/>
    </location>
</feature>
<protein>
    <submittedName>
        <fullName evidence="3">Fibronectin type-III domain-containing protein</fullName>
    </submittedName>
</protein>
<dbReference type="AlphaFoldDB" id="A0A914DCL7"/>
<keyword evidence="2" id="KW-1185">Reference proteome</keyword>
<evidence type="ECO:0000313" key="2">
    <source>
        <dbReference type="Proteomes" id="UP000887540"/>
    </source>
</evidence>
<evidence type="ECO:0000313" key="3">
    <source>
        <dbReference type="WBParaSite" id="ACRNAN_scaffold2335.g25943.t1"/>
    </source>
</evidence>
<dbReference type="SUPFAM" id="SSF49265">
    <property type="entry name" value="Fibronectin type III"/>
    <property type="match status" value="1"/>
</dbReference>
<name>A0A914DCL7_9BILA</name>
<keyword evidence="1" id="KW-0472">Membrane</keyword>
<evidence type="ECO:0000256" key="1">
    <source>
        <dbReference type="SAM" id="Phobius"/>
    </source>
</evidence>
<accession>A0A914DCL7</accession>
<dbReference type="WBParaSite" id="ACRNAN_scaffold2335.g25943.t1">
    <property type="protein sequence ID" value="ACRNAN_scaffold2335.g25943.t1"/>
    <property type="gene ID" value="ACRNAN_scaffold2335.g25943"/>
</dbReference>
<reference evidence="3" key="1">
    <citation type="submission" date="2022-11" db="UniProtKB">
        <authorList>
            <consortium name="WormBaseParasite"/>
        </authorList>
    </citation>
    <scope>IDENTIFICATION</scope>
</reference>
<keyword evidence="1" id="KW-1133">Transmembrane helix</keyword>
<organism evidence="2 3">
    <name type="scientific">Acrobeloides nanus</name>
    <dbReference type="NCBI Taxonomy" id="290746"/>
    <lineage>
        <taxon>Eukaryota</taxon>
        <taxon>Metazoa</taxon>
        <taxon>Ecdysozoa</taxon>
        <taxon>Nematoda</taxon>
        <taxon>Chromadorea</taxon>
        <taxon>Rhabditida</taxon>
        <taxon>Tylenchina</taxon>
        <taxon>Cephalobomorpha</taxon>
        <taxon>Cephaloboidea</taxon>
        <taxon>Cephalobidae</taxon>
        <taxon>Acrobeloides</taxon>
    </lineage>
</organism>
<dbReference type="Proteomes" id="UP000887540">
    <property type="component" value="Unplaced"/>
</dbReference>
<keyword evidence="1" id="KW-0812">Transmembrane</keyword>